<dbReference type="SUPFAM" id="SSF57850">
    <property type="entry name" value="RING/U-box"/>
    <property type="match status" value="1"/>
</dbReference>
<dbReference type="InterPro" id="IPR017907">
    <property type="entry name" value="Znf_RING_CS"/>
</dbReference>
<evidence type="ECO:0000313" key="8">
    <source>
        <dbReference type="RefSeq" id="XP_022147455.1"/>
    </source>
</evidence>
<dbReference type="RefSeq" id="XP_022147455.1">
    <property type="nucleotide sequence ID" value="XM_022291763.1"/>
</dbReference>
<dbReference type="OrthoDB" id="1305878at2759"/>
<evidence type="ECO:0000256" key="3">
    <source>
        <dbReference type="ARBA" id="ARBA00022833"/>
    </source>
</evidence>
<feature type="domain" description="RING-type" evidence="6">
    <location>
        <begin position="20"/>
        <end position="61"/>
    </location>
</feature>
<dbReference type="PANTHER" id="PTHR46293">
    <property type="entry name" value="E3 UBIQUITIN PROTEIN LIGASE DRIP1"/>
    <property type="match status" value="1"/>
</dbReference>
<evidence type="ECO:0000256" key="5">
    <source>
        <dbReference type="SAM" id="MobiDB-lite"/>
    </source>
</evidence>
<keyword evidence="3" id="KW-0862">Zinc</keyword>
<dbReference type="Pfam" id="PF13923">
    <property type="entry name" value="zf-C3HC4_2"/>
    <property type="match status" value="1"/>
</dbReference>
<dbReference type="InterPro" id="IPR013083">
    <property type="entry name" value="Znf_RING/FYVE/PHD"/>
</dbReference>
<sequence>MGSDVAVKVKSEKLKACLTCPLCTNLFANATTVSECLHTFCRDCIYDKITADELEGCPVCNTNLGGVPLEKLRADHTMDDLREKIFPCKRRMEKAPETAEHPNSLPAKRKERSFSSLEIVEANTETSSLSNTRTLSKSAVQENLIPQQCPATLFAHRELIFVPTKQDNTRVVERETDVSNQRIQEEASVTRSNDSNIQDTVAKPIQIDDNCCNIQEHGHKPMMDRVESGLISGTSGSVDHGKSQDVSGGLRLANMNRPYDQARGDADADRQCKTLSNDSNPIWFALVASDHQEGNEPLPQISSSYLRVKDGSVPVAFIKKYLMKKLGLASEIEVEISLKGQPVSSTLHLHDVVELWRQTTTKIERIQISVGSSAKDFVMVLSYGRKAHPPEHFPNICAHLDNRVQ</sequence>
<dbReference type="PROSITE" id="PS00518">
    <property type="entry name" value="ZF_RING_1"/>
    <property type="match status" value="1"/>
</dbReference>
<dbReference type="Proteomes" id="UP000504603">
    <property type="component" value="Unplaced"/>
</dbReference>
<dbReference type="Gene3D" id="3.30.40.10">
    <property type="entry name" value="Zinc/RING finger domain, C3HC4 (zinc finger)"/>
    <property type="match status" value="1"/>
</dbReference>
<dbReference type="PROSITE" id="PS50089">
    <property type="entry name" value="ZF_RING_2"/>
    <property type="match status" value="1"/>
</dbReference>
<evidence type="ECO:0000256" key="2">
    <source>
        <dbReference type="ARBA" id="ARBA00022771"/>
    </source>
</evidence>
<gene>
    <name evidence="8" type="primary">LOC111016376</name>
</gene>
<evidence type="ECO:0000256" key="4">
    <source>
        <dbReference type="PROSITE-ProRule" id="PRU00175"/>
    </source>
</evidence>
<dbReference type="InterPro" id="IPR044807">
    <property type="entry name" value="DRIP1-like"/>
</dbReference>
<keyword evidence="2 4" id="KW-0863">Zinc-finger</keyword>
<feature type="region of interest" description="Disordered" evidence="5">
    <location>
        <begin position="93"/>
        <end position="112"/>
    </location>
</feature>
<organism evidence="7 8">
    <name type="scientific">Momordica charantia</name>
    <name type="common">Bitter gourd</name>
    <name type="synonym">Balsam pear</name>
    <dbReference type="NCBI Taxonomy" id="3673"/>
    <lineage>
        <taxon>Eukaryota</taxon>
        <taxon>Viridiplantae</taxon>
        <taxon>Streptophyta</taxon>
        <taxon>Embryophyta</taxon>
        <taxon>Tracheophyta</taxon>
        <taxon>Spermatophyta</taxon>
        <taxon>Magnoliopsida</taxon>
        <taxon>eudicotyledons</taxon>
        <taxon>Gunneridae</taxon>
        <taxon>Pentapetalae</taxon>
        <taxon>rosids</taxon>
        <taxon>fabids</taxon>
        <taxon>Cucurbitales</taxon>
        <taxon>Cucurbitaceae</taxon>
        <taxon>Momordiceae</taxon>
        <taxon>Momordica</taxon>
    </lineage>
</organism>
<dbReference type="InterPro" id="IPR001841">
    <property type="entry name" value="Znf_RING"/>
</dbReference>
<dbReference type="Gene3D" id="3.10.20.90">
    <property type="entry name" value="Phosphatidylinositol 3-kinase Catalytic Subunit, Chain A, domain 1"/>
    <property type="match status" value="1"/>
</dbReference>
<name>A0A6J1D078_MOMCH</name>
<dbReference type="GeneID" id="111016376"/>
<evidence type="ECO:0000313" key="7">
    <source>
        <dbReference type="Proteomes" id="UP000504603"/>
    </source>
</evidence>
<dbReference type="GO" id="GO:0004842">
    <property type="term" value="F:ubiquitin-protein transferase activity"/>
    <property type="evidence" value="ECO:0007669"/>
    <property type="project" value="InterPro"/>
</dbReference>
<proteinExistence type="predicted"/>
<reference evidence="8" key="1">
    <citation type="submission" date="2025-08" db="UniProtKB">
        <authorList>
            <consortium name="RefSeq"/>
        </authorList>
    </citation>
    <scope>IDENTIFICATION</scope>
    <source>
        <strain evidence="8">OHB3-1</strain>
    </source>
</reference>
<dbReference type="SMART" id="SM00184">
    <property type="entry name" value="RING"/>
    <property type="match status" value="1"/>
</dbReference>
<dbReference type="PANTHER" id="PTHR46293:SF3">
    <property type="entry name" value="E3 UBIQUITIN PROTEIN LIGASE DRIPH-RELATED"/>
    <property type="match status" value="1"/>
</dbReference>
<dbReference type="AlphaFoldDB" id="A0A6J1D078"/>
<accession>A0A6J1D078</accession>
<keyword evidence="1" id="KW-0479">Metal-binding</keyword>
<protein>
    <submittedName>
        <fullName evidence="8">E3 ubiquitin protein ligase DRIP2-like</fullName>
    </submittedName>
</protein>
<evidence type="ECO:0000259" key="6">
    <source>
        <dbReference type="PROSITE" id="PS50089"/>
    </source>
</evidence>
<evidence type="ECO:0000256" key="1">
    <source>
        <dbReference type="ARBA" id="ARBA00022723"/>
    </source>
</evidence>
<dbReference type="KEGG" id="mcha:111016376"/>
<keyword evidence="7" id="KW-1185">Reference proteome</keyword>
<dbReference type="GO" id="GO:0008270">
    <property type="term" value="F:zinc ion binding"/>
    <property type="evidence" value="ECO:0007669"/>
    <property type="project" value="UniProtKB-KW"/>
</dbReference>